<gene>
    <name evidence="1" type="ORF">Glove_74g122</name>
</gene>
<dbReference type="Proteomes" id="UP000266861">
    <property type="component" value="Unassembled WGS sequence"/>
</dbReference>
<keyword evidence="2" id="KW-1185">Reference proteome</keyword>
<accession>A0A397J940</accession>
<dbReference type="AlphaFoldDB" id="A0A397J940"/>
<evidence type="ECO:0000313" key="1">
    <source>
        <dbReference type="EMBL" id="RHZ84859.1"/>
    </source>
</evidence>
<sequence length="143" mass="16309">MVCLNTKRNVFQAHLSLLLVGTPDKRPFEKGELQQDINSNMWTTRITCPHHENHDVTTNSGIVKVSIKGTRISGGLDIFHMEITGFHGMQQKSTPWRMQKKPIQTDIINLIAVLQNHIDYRISLATKIKTYAGPKEPCYIIQK</sequence>
<name>A0A397J940_9GLOM</name>
<protein>
    <submittedName>
        <fullName evidence="1">Uncharacterized protein</fullName>
    </submittedName>
</protein>
<proteinExistence type="predicted"/>
<dbReference type="EMBL" id="PQFF01000070">
    <property type="protein sequence ID" value="RHZ84859.1"/>
    <property type="molecule type" value="Genomic_DNA"/>
</dbReference>
<organism evidence="1 2">
    <name type="scientific">Diversispora epigaea</name>
    <dbReference type="NCBI Taxonomy" id="1348612"/>
    <lineage>
        <taxon>Eukaryota</taxon>
        <taxon>Fungi</taxon>
        <taxon>Fungi incertae sedis</taxon>
        <taxon>Mucoromycota</taxon>
        <taxon>Glomeromycotina</taxon>
        <taxon>Glomeromycetes</taxon>
        <taxon>Diversisporales</taxon>
        <taxon>Diversisporaceae</taxon>
        <taxon>Diversispora</taxon>
    </lineage>
</organism>
<evidence type="ECO:0000313" key="2">
    <source>
        <dbReference type="Proteomes" id="UP000266861"/>
    </source>
</evidence>
<reference evidence="1 2" key="1">
    <citation type="submission" date="2018-08" db="EMBL/GenBank/DDBJ databases">
        <title>Genome and evolution of the arbuscular mycorrhizal fungus Diversispora epigaea (formerly Glomus versiforme) and its bacterial endosymbionts.</title>
        <authorList>
            <person name="Sun X."/>
            <person name="Fei Z."/>
            <person name="Harrison M."/>
        </authorList>
    </citation>
    <scope>NUCLEOTIDE SEQUENCE [LARGE SCALE GENOMIC DNA]</scope>
    <source>
        <strain evidence="1 2">IT104</strain>
    </source>
</reference>
<comment type="caution">
    <text evidence="1">The sequence shown here is derived from an EMBL/GenBank/DDBJ whole genome shotgun (WGS) entry which is preliminary data.</text>
</comment>